<dbReference type="Pfam" id="PF01796">
    <property type="entry name" value="OB_ChsH2_C"/>
    <property type="match status" value="2"/>
</dbReference>
<evidence type="ECO:0000313" key="4">
    <source>
        <dbReference type="Proteomes" id="UP000277094"/>
    </source>
</evidence>
<feature type="domain" description="ChsH2 C-terminal OB-fold" evidence="1">
    <location>
        <begin position="69"/>
        <end position="132"/>
    </location>
</feature>
<dbReference type="SUPFAM" id="SSF50249">
    <property type="entry name" value="Nucleic acid-binding proteins"/>
    <property type="match status" value="2"/>
</dbReference>
<proteinExistence type="predicted"/>
<evidence type="ECO:0000259" key="2">
    <source>
        <dbReference type="Pfam" id="PF12172"/>
    </source>
</evidence>
<comment type="caution">
    <text evidence="3">The sequence shown here is derived from an EMBL/GenBank/DDBJ whole genome shotgun (WGS) entry which is preliminary data.</text>
</comment>
<name>A0A3N0DVG8_9ACTN</name>
<dbReference type="OrthoDB" id="5124195at2"/>
<feature type="domain" description="ChsH2 C-terminal OB-fold" evidence="1">
    <location>
        <begin position="227"/>
        <end position="292"/>
    </location>
</feature>
<dbReference type="PANTHER" id="PTHR34075:SF5">
    <property type="entry name" value="BLR3430 PROTEIN"/>
    <property type="match status" value="1"/>
</dbReference>
<dbReference type="Proteomes" id="UP000277094">
    <property type="component" value="Unassembled WGS sequence"/>
</dbReference>
<reference evidence="3 4" key="1">
    <citation type="submission" date="2018-11" db="EMBL/GenBank/DDBJ databases">
        <authorList>
            <person name="Li F."/>
        </authorList>
    </citation>
    <scope>NUCLEOTIDE SEQUENCE [LARGE SCALE GENOMIC DNA]</scope>
    <source>
        <strain evidence="3 4">KIS18-7</strain>
    </source>
</reference>
<dbReference type="AlphaFoldDB" id="A0A3N0DVG8"/>
<keyword evidence="4" id="KW-1185">Reference proteome</keyword>
<evidence type="ECO:0000313" key="3">
    <source>
        <dbReference type="EMBL" id="RNL79486.1"/>
    </source>
</evidence>
<gene>
    <name evidence="3" type="ORF">EFL95_10910</name>
</gene>
<dbReference type="EMBL" id="RJSG01000002">
    <property type="protein sequence ID" value="RNL79486.1"/>
    <property type="molecule type" value="Genomic_DNA"/>
</dbReference>
<dbReference type="InterPro" id="IPR002878">
    <property type="entry name" value="ChsH2_C"/>
</dbReference>
<protein>
    <submittedName>
        <fullName evidence="3">DNA-binding protein</fullName>
    </submittedName>
</protein>
<dbReference type="InterPro" id="IPR012340">
    <property type="entry name" value="NA-bd_OB-fold"/>
</dbReference>
<organism evidence="3 4">
    <name type="scientific">Nocardioides marmorisolisilvae</name>
    <dbReference type="NCBI Taxonomy" id="1542737"/>
    <lineage>
        <taxon>Bacteria</taxon>
        <taxon>Bacillati</taxon>
        <taxon>Actinomycetota</taxon>
        <taxon>Actinomycetes</taxon>
        <taxon>Propionibacteriales</taxon>
        <taxon>Nocardioidaceae</taxon>
        <taxon>Nocardioides</taxon>
    </lineage>
</organism>
<dbReference type="PANTHER" id="PTHR34075">
    <property type="entry name" value="BLR3430 PROTEIN"/>
    <property type="match status" value="1"/>
</dbReference>
<dbReference type="Pfam" id="PF12172">
    <property type="entry name" value="zf-ChsH2"/>
    <property type="match status" value="1"/>
</dbReference>
<dbReference type="GO" id="GO:0003677">
    <property type="term" value="F:DNA binding"/>
    <property type="evidence" value="ECO:0007669"/>
    <property type="project" value="UniProtKB-KW"/>
</dbReference>
<keyword evidence="3" id="KW-0238">DNA-binding</keyword>
<sequence>MAPTTESRVLHAPMKVEFDYTRSLGPVLSQFMSALKQHSILGGVTSDGRVVVPPPEYDPITHAAVTELVPVSDHGVVQSWSWVAEPVAQQPLEKPFAFAQILLDGADAPLLHAVAVDSPAEISTGLRVRVVWAEDPTGTIRDIAHFEPAGDGSSEGSASMEFGAPEVTGIVSPVKLAYDYAASPEETKFFRGLAEGKIFGQRCPKCEKVYVPPRGACPVDGIPTTDEVELPDRGTVTTYCVVNVPFQGQTIPIPYVSAYVLLDGADIAFLHLILDIDAADVRMGMRVEAVWKPREEWTTDLNNIRYFKPTGEPDADFETYKHHL</sequence>
<feature type="domain" description="ChsH2 rubredoxin-like zinc ribbon" evidence="2">
    <location>
        <begin position="192"/>
        <end position="220"/>
    </location>
</feature>
<dbReference type="InterPro" id="IPR022002">
    <property type="entry name" value="ChsH2_Znr"/>
</dbReference>
<dbReference type="InterPro" id="IPR052513">
    <property type="entry name" value="Thioester_dehydratase-like"/>
</dbReference>
<accession>A0A3N0DVG8</accession>
<evidence type="ECO:0000259" key="1">
    <source>
        <dbReference type="Pfam" id="PF01796"/>
    </source>
</evidence>
<dbReference type="Gene3D" id="6.10.30.10">
    <property type="match status" value="2"/>
</dbReference>